<protein>
    <submittedName>
        <fullName evidence="1">Uncharacterized protein</fullName>
    </submittedName>
</protein>
<dbReference type="GeneID" id="7899015"/>
<dbReference type="HOGENOM" id="CLU_805336_0_0_1"/>
<gene>
    <name evidence="1" type="ORF">TGME49_256220</name>
</gene>
<dbReference type="Proteomes" id="UP000001529">
    <property type="component" value="Chromosome VIIb"/>
</dbReference>
<evidence type="ECO:0000313" key="2">
    <source>
        <dbReference type="Proteomes" id="UP000001529"/>
    </source>
</evidence>
<dbReference type="VEuPathDB" id="ToxoDB:TGME49_256220"/>
<dbReference type="EMBL" id="CM002042">
    <property type="protein sequence ID" value="EPT29205.1"/>
    <property type="molecule type" value="Genomic_DNA"/>
</dbReference>
<organism evidence="1 2">
    <name type="scientific">Toxoplasma gondii (strain ATCC 50611 / Me49)</name>
    <dbReference type="NCBI Taxonomy" id="508771"/>
    <lineage>
        <taxon>Eukaryota</taxon>
        <taxon>Sar</taxon>
        <taxon>Alveolata</taxon>
        <taxon>Apicomplexa</taxon>
        <taxon>Conoidasida</taxon>
        <taxon>Coccidia</taxon>
        <taxon>Eucoccidiorida</taxon>
        <taxon>Eimeriorina</taxon>
        <taxon>Sarcocystidae</taxon>
        <taxon>Toxoplasma</taxon>
    </lineage>
</organism>
<keyword evidence="2" id="KW-1185">Reference proteome</keyword>
<proteinExistence type="predicted"/>
<name>S8GBK2_TOXGM</name>
<dbReference type="AlphaFoldDB" id="S8GBK2"/>
<dbReference type="EMBL" id="KE138830">
    <property type="protein sequence ID" value="EPT29205.1"/>
    <property type="molecule type" value="Genomic_DNA"/>
</dbReference>
<sequence>MSAERQSSSCDCVLEATDCASGTGNEGVAFAVDSFRGFLPLEVVCDCRPSPCDGTLEPADPMDSPGTWLVNDFDVDFLRARFPLEETSAERQSSSCDCVLEATDCASGTGNEGVAFAVDSFRGFLPLEVVCDCRPSPCDGTLEPADPMDSPGTWLVDDFDVDFLRARFPLEETSAERQSSSCDCVLEATDCASGTGNEGVAFAVDSFRGFLPLEVVCDCRPSPCDGALEPADPMDSPGTWLVDDFDVDFLRASFPLGEMSAERQSSSCDCVLEATDCASGTGNEGVAFAVDSFRGFLPLEVVCDCRPSPCDGTLEPADPMDSPGTWLRGVLCNFFSASPTSLRQT</sequence>
<dbReference type="KEGG" id="tgo:TGME49_256220"/>
<evidence type="ECO:0000313" key="1">
    <source>
        <dbReference type="EMBL" id="EPT29205.1"/>
    </source>
</evidence>
<reference evidence="1" key="1">
    <citation type="submission" date="2013-04" db="EMBL/GenBank/DDBJ databases">
        <authorList>
            <person name="Sibley D."/>
            <person name="Venepally P."/>
            <person name="Karamycheva S."/>
            <person name="Hadjithomas M."/>
            <person name="Khan A."/>
            <person name="Brunk B."/>
            <person name="Roos D."/>
            <person name="Caler E."/>
            <person name="Lorenzi H."/>
        </authorList>
    </citation>
    <scope>NUCLEOTIDE SEQUENCE [LARGE SCALE GENOMIC DNA]</scope>
    <source>
        <strain evidence="1">ME49</strain>
    </source>
</reference>
<dbReference type="RefSeq" id="XP_002364919.1">
    <property type="nucleotide sequence ID" value="XM_002364878.1"/>
</dbReference>
<accession>S8GBK2</accession>